<proteinExistence type="predicted"/>
<gene>
    <name evidence="1" type="ORF">Nepgr_002590</name>
</gene>
<name>A0AAD3P742_NEPGR</name>
<dbReference type="EMBL" id="BSYO01000002">
    <property type="protein sequence ID" value="GMH00751.1"/>
    <property type="molecule type" value="Genomic_DNA"/>
</dbReference>
<comment type="caution">
    <text evidence="1">The sequence shown here is derived from an EMBL/GenBank/DDBJ whole genome shotgun (WGS) entry which is preliminary data.</text>
</comment>
<keyword evidence="2" id="KW-1185">Reference proteome</keyword>
<sequence length="101" mass="10790">MILSDGTDLQYQVMGDLAASQMHPDDRSASQMQPIEWVPPLLLSPIVWAPNPTQIRISLVGSSCCIFKRLVIESVLAGLGSALVCCDSAAFEGSQLTLTAL</sequence>
<reference evidence="1" key="1">
    <citation type="submission" date="2023-05" db="EMBL/GenBank/DDBJ databases">
        <title>Nepenthes gracilis genome sequencing.</title>
        <authorList>
            <person name="Fukushima K."/>
        </authorList>
    </citation>
    <scope>NUCLEOTIDE SEQUENCE</scope>
    <source>
        <strain evidence="1">SING2019-196</strain>
    </source>
</reference>
<evidence type="ECO:0000313" key="1">
    <source>
        <dbReference type="EMBL" id="GMH00751.1"/>
    </source>
</evidence>
<organism evidence="1 2">
    <name type="scientific">Nepenthes gracilis</name>
    <name type="common">Slender pitcher plant</name>
    <dbReference type="NCBI Taxonomy" id="150966"/>
    <lineage>
        <taxon>Eukaryota</taxon>
        <taxon>Viridiplantae</taxon>
        <taxon>Streptophyta</taxon>
        <taxon>Embryophyta</taxon>
        <taxon>Tracheophyta</taxon>
        <taxon>Spermatophyta</taxon>
        <taxon>Magnoliopsida</taxon>
        <taxon>eudicotyledons</taxon>
        <taxon>Gunneridae</taxon>
        <taxon>Pentapetalae</taxon>
        <taxon>Caryophyllales</taxon>
        <taxon>Nepenthaceae</taxon>
        <taxon>Nepenthes</taxon>
    </lineage>
</organism>
<protein>
    <submittedName>
        <fullName evidence="1">Uncharacterized protein</fullName>
    </submittedName>
</protein>
<evidence type="ECO:0000313" key="2">
    <source>
        <dbReference type="Proteomes" id="UP001279734"/>
    </source>
</evidence>
<dbReference type="AlphaFoldDB" id="A0AAD3P742"/>
<accession>A0AAD3P742</accession>
<dbReference type="Proteomes" id="UP001279734">
    <property type="component" value="Unassembled WGS sequence"/>
</dbReference>